<organism evidence="1 2">
    <name type="scientific">Mytilus coruscus</name>
    <name type="common">Sea mussel</name>
    <dbReference type="NCBI Taxonomy" id="42192"/>
    <lineage>
        <taxon>Eukaryota</taxon>
        <taxon>Metazoa</taxon>
        <taxon>Spiralia</taxon>
        <taxon>Lophotrochozoa</taxon>
        <taxon>Mollusca</taxon>
        <taxon>Bivalvia</taxon>
        <taxon>Autobranchia</taxon>
        <taxon>Pteriomorphia</taxon>
        <taxon>Mytilida</taxon>
        <taxon>Mytiloidea</taxon>
        <taxon>Mytilidae</taxon>
        <taxon>Mytilinae</taxon>
        <taxon>Mytilus</taxon>
    </lineage>
</organism>
<keyword evidence="2" id="KW-1185">Reference proteome</keyword>
<protein>
    <recommendedName>
        <fullName evidence="3">MULE transposase domain-containing protein</fullName>
    </recommendedName>
</protein>
<dbReference type="EMBL" id="CACVKT020007119">
    <property type="protein sequence ID" value="CAC5405449.1"/>
    <property type="molecule type" value="Genomic_DNA"/>
</dbReference>
<dbReference type="OrthoDB" id="5791190at2759"/>
<accession>A0A6J8DC23</accession>
<gene>
    <name evidence="1" type="ORF">MCOR_39142</name>
</gene>
<evidence type="ECO:0008006" key="3">
    <source>
        <dbReference type="Google" id="ProtNLM"/>
    </source>
</evidence>
<name>A0A6J8DC23_MYTCO</name>
<proteinExistence type="predicted"/>
<evidence type="ECO:0000313" key="2">
    <source>
        <dbReference type="Proteomes" id="UP000507470"/>
    </source>
</evidence>
<evidence type="ECO:0000313" key="1">
    <source>
        <dbReference type="EMBL" id="CAC5405449.1"/>
    </source>
</evidence>
<dbReference type="AlphaFoldDB" id="A0A6J8DC23"/>
<sequence>MDTCDLFLPSRDTYDVLLSSMDTCDLLPPNRDTYDVLLSSVDTCDLLPPSRDTIEIRVGSDHNGGLTKALDSVFPNATRLLCTKHIKDNVSDHLKNKIGSNDKERIEVLDSIFGSTGLITAQDQDEFNEKATNISARYSNFNTYLQSRLKERLYEYVLKPRYQHQHVDL</sequence>
<dbReference type="Proteomes" id="UP000507470">
    <property type="component" value="Unassembled WGS sequence"/>
</dbReference>
<reference evidence="1 2" key="1">
    <citation type="submission" date="2020-06" db="EMBL/GenBank/DDBJ databases">
        <authorList>
            <person name="Li R."/>
            <person name="Bekaert M."/>
        </authorList>
    </citation>
    <scope>NUCLEOTIDE SEQUENCE [LARGE SCALE GENOMIC DNA]</scope>
    <source>
        <strain evidence="2">wild</strain>
    </source>
</reference>